<evidence type="ECO:0000313" key="5">
    <source>
        <dbReference type="EnsemblProtists" id="Phyra84511"/>
    </source>
</evidence>
<dbReference type="Proteomes" id="UP000005238">
    <property type="component" value="Unassembled WGS sequence"/>
</dbReference>
<dbReference type="VEuPathDB" id="FungiDB:KRP23_745"/>
<feature type="domain" description="Transferrin receptor-like dimerisation" evidence="3">
    <location>
        <begin position="1405"/>
        <end position="1515"/>
    </location>
</feature>
<accession>H3H2C1</accession>
<dbReference type="OMA" id="PPCRANG"/>
<dbReference type="EMBL" id="DS566112">
    <property type="status" value="NOT_ANNOTATED_CDS"/>
    <property type="molecule type" value="Genomic_DNA"/>
</dbReference>
<dbReference type="SUPFAM" id="SSF53187">
    <property type="entry name" value="Zn-dependent exopeptidases"/>
    <property type="match status" value="2"/>
</dbReference>
<proteinExistence type="inferred from homology"/>
<dbReference type="InterPro" id="IPR046450">
    <property type="entry name" value="PA_dom_sf"/>
</dbReference>
<evidence type="ECO:0000259" key="3">
    <source>
        <dbReference type="Pfam" id="PF04253"/>
    </source>
</evidence>
<feature type="domain" description="Peptidase M28" evidence="4">
    <location>
        <begin position="393"/>
        <end position="603"/>
    </location>
</feature>
<dbReference type="EnsemblProtists" id="Phyra84511">
    <property type="protein sequence ID" value="Phyra84511"/>
    <property type="gene ID" value="Phyra84511"/>
</dbReference>
<protein>
    <recommendedName>
        <fullName evidence="7">Glutamate carboxypeptidase</fullName>
    </recommendedName>
</protein>
<evidence type="ECO:0008006" key="7">
    <source>
        <dbReference type="Google" id="ProtNLM"/>
    </source>
</evidence>
<dbReference type="GO" id="GO:0004180">
    <property type="term" value="F:carboxypeptidase activity"/>
    <property type="evidence" value="ECO:0000318"/>
    <property type="project" value="GO_Central"/>
</dbReference>
<dbReference type="SUPFAM" id="SSF52025">
    <property type="entry name" value="PA domain"/>
    <property type="match status" value="2"/>
</dbReference>
<dbReference type="PANTHER" id="PTHR10404:SF46">
    <property type="entry name" value="VACUOLAR PROTEIN SORTING-ASSOCIATED PROTEIN 70"/>
    <property type="match status" value="1"/>
</dbReference>
<dbReference type="VEuPathDB" id="FungiDB:KRP23_746"/>
<dbReference type="CDD" id="cd08022">
    <property type="entry name" value="M28_PSMA_like"/>
    <property type="match status" value="2"/>
</dbReference>
<dbReference type="FunFam" id="3.50.30.30:FF:000008">
    <property type="entry name" value="Glutamate carboxypeptidase 2"/>
    <property type="match status" value="2"/>
</dbReference>
<evidence type="ECO:0000313" key="6">
    <source>
        <dbReference type="Proteomes" id="UP000005238"/>
    </source>
</evidence>
<organism evidence="5 6">
    <name type="scientific">Phytophthora ramorum</name>
    <name type="common">Sudden oak death agent</name>
    <dbReference type="NCBI Taxonomy" id="164328"/>
    <lineage>
        <taxon>Eukaryota</taxon>
        <taxon>Sar</taxon>
        <taxon>Stramenopiles</taxon>
        <taxon>Oomycota</taxon>
        <taxon>Peronosporomycetes</taxon>
        <taxon>Peronosporales</taxon>
        <taxon>Peronosporaceae</taxon>
        <taxon>Phytophthora</taxon>
    </lineage>
</organism>
<dbReference type="Gene3D" id="3.50.30.30">
    <property type="match status" value="2"/>
</dbReference>
<dbReference type="InParanoid" id="H3H2C1"/>
<dbReference type="Gene3D" id="3.40.630.10">
    <property type="entry name" value="Zn peptidases"/>
    <property type="match status" value="2"/>
</dbReference>
<name>H3H2C1_PHYRM</name>
<dbReference type="InterPro" id="IPR039373">
    <property type="entry name" value="Peptidase_M28B"/>
</dbReference>
<dbReference type="SUPFAM" id="SSF47672">
    <property type="entry name" value="Transferrin receptor-like dimerisation domain"/>
    <property type="match status" value="2"/>
</dbReference>
<dbReference type="HOGENOM" id="CLU_003483_0_0_1"/>
<feature type="domain" description="PA" evidence="2">
    <location>
        <begin position="955"/>
        <end position="1023"/>
    </location>
</feature>
<feature type="domain" description="Peptidase M28" evidence="4">
    <location>
        <begin position="1139"/>
        <end position="1348"/>
    </location>
</feature>
<feature type="domain" description="Transferrin receptor-like dimerisation" evidence="3">
    <location>
        <begin position="660"/>
        <end position="777"/>
    </location>
</feature>
<dbReference type="VEuPathDB" id="FungiDB:KRP22_6355"/>
<evidence type="ECO:0000256" key="1">
    <source>
        <dbReference type="ARBA" id="ARBA00005634"/>
    </source>
</evidence>
<dbReference type="Pfam" id="PF04389">
    <property type="entry name" value="Peptidase_M28"/>
    <property type="match status" value="2"/>
</dbReference>
<dbReference type="FunFam" id="1.20.930.40:FF:000007">
    <property type="entry name" value="Uncharacterized protein"/>
    <property type="match status" value="2"/>
</dbReference>
<feature type="domain" description="PA" evidence="2">
    <location>
        <begin position="215"/>
        <end position="275"/>
    </location>
</feature>
<dbReference type="FunFam" id="3.40.630.10:FF:000078">
    <property type="entry name" value="Glutamate carboxypeptidase 2"/>
    <property type="match status" value="2"/>
</dbReference>
<dbReference type="CDD" id="cd02121">
    <property type="entry name" value="PA_GCPII_like"/>
    <property type="match status" value="2"/>
</dbReference>
<dbReference type="Gene3D" id="1.20.930.40">
    <property type="entry name" value="Transferrin receptor-like, dimerisation domain"/>
    <property type="match status" value="2"/>
</dbReference>
<sequence>MAPFASTKKPRGPVLAKPDDEVYGTFIGRSRQSANESNSNSKFGALLRAVGVLGLVVLAVGCVVKSGSASSSIAAVESVKEASAVGSDEVPVKLSTSDLHQQFVDNVDAGNMREYLHTYSSVPHSCGTEQDYKTAVFTAKMFESFGIKAEIKEYYTLLSTPVRRHLAIVEPTEAARELNLTEASVTGDACTSDDSALPPFVAYAATGNVTSSIVFVNFGKPADFEWLVANNVTLEGKIALVRYGGNFRGLKVMAAEQHGMAGVLIYSDPKEDGFVQGPVYPDGPWRPEDSFQRGSLQYLSLAGGDPMTPGWPSTEGSYHLPYEDVKTIPHIPALPLSYGQATYILQSLGGREAPDSWQGGLSLPSGYRIGDDEATVVNLDIEIDNEVGPIWDVIGTIEGSEEPDKLVIMGNHRDAWVCGAIDPNSGSSTLLEIARGYGELLKQGWKPRRTLILGSWDGEEYGLLGSTEYAEDNAELFKKQAVAYLNVDAMMGPLVSASASPAIAQFLYETAKAVPANKFHGDETEKTLYEQWTKQAAARRDLLHGASDGTLGPEHLISFMGSGSDFTAFYQHLGIISANLGFTLSYAAYGVYHSSMDSIMYSELYADPRYATHVATAQWWGLLALRLADDQVLPFDFTTYGFVMAEDLAGLEQQVAALPVDFSELHQAIDHFTASAATFHAQLNAFVANETLAANADALHTWNEKLVLLERHLTTEEGLPHRPWYKHVIFGPGFYEGYAGAAFPGISDAIAFYDDADTIQAHVDEVARIVTKAANFLLSAVPVHAPQSGSGALRRAAGVATLLFFAVAGYSGVFNDHQTVDVSNALQLGTEAAVDDTSVLGLQGVENAFVDGVNVDKLREFQHKFSSVPHVAGSHQDYETAVYTAEQFRSFGFKTEIKTYYTLLSAPVRRHLAIVGPTGAARTLNLTEPSIAGDSCTSDDDALPPFLAYAATGNVTASVVYVNFGKPEDFEWLVANNVTLRGKIALARYGGNYRGLKVMSAEAHGMIGVLIYSDPNEDGFVQGPVYPDGPWRPEDSFQRGATIFLSLAAGDPLTPGFASVPGAPYLDYEDAKTIPHIPALPLSYGQAKHILASLGGKKAPTAWQGGLTFPNGYRVGDDEATVVNLDIEMDNKIRPIWDVVGTIEGSDEPDQQVILGNHRDAWVCGAIDPSSGSSVLMEIARGLGDLLKQGWRPRRTLVLGSWDGEEPGLLGSTEYAEDNAETLTKQAVAYLNVDSTIGPLVYAASSPSIAPFLFNTAKVIPANQFYGNETESTLYEQWVAQTEAKRAQLDGADDGTLGPDHLIKLLGSGSDYSAFYQHLGIISVDMGFAISNHAQYGVYHSSMDSLMYAELYGDPNYSTHVSTARWWGLLGLRLADNLILPFDYTTYATVMDEDLARLEAKITGVDFAALHEAIDHFRASAGLFASNDTDAIAEEALRSWNEKLVLLERHLISEAGLPHRPWYRHVIFGPGFYEGYAGAAFPGISDCVAFKDNSTTIQAHVNEVANTVSNAAEFLLEG</sequence>
<dbReference type="InterPro" id="IPR003137">
    <property type="entry name" value="PA_domain"/>
</dbReference>
<dbReference type="InterPro" id="IPR007484">
    <property type="entry name" value="Peptidase_M28"/>
</dbReference>
<dbReference type="VEuPathDB" id="FungiDB:KRP22_6356"/>
<reference evidence="5" key="2">
    <citation type="submission" date="2015-06" db="UniProtKB">
        <authorList>
            <consortium name="EnsemblProtists"/>
        </authorList>
    </citation>
    <scope>IDENTIFICATION</scope>
    <source>
        <strain evidence="5">Pr102</strain>
    </source>
</reference>
<dbReference type="eggNOG" id="KOG2195">
    <property type="taxonomic scope" value="Eukaryota"/>
</dbReference>
<dbReference type="PANTHER" id="PTHR10404">
    <property type="entry name" value="N-ACETYLATED-ALPHA-LINKED ACIDIC DIPEPTIDASE"/>
    <property type="match status" value="1"/>
</dbReference>
<reference evidence="6" key="1">
    <citation type="journal article" date="2006" name="Science">
        <title>Phytophthora genome sequences uncover evolutionary origins and mechanisms of pathogenesis.</title>
        <authorList>
            <person name="Tyler B.M."/>
            <person name="Tripathy S."/>
            <person name="Zhang X."/>
            <person name="Dehal P."/>
            <person name="Jiang R.H."/>
            <person name="Aerts A."/>
            <person name="Arredondo F.D."/>
            <person name="Baxter L."/>
            <person name="Bensasson D."/>
            <person name="Beynon J.L."/>
            <person name="Chapman J."/>
            <person name="Damasceno C.M."/>
            <person name="Dorrance A.E."/>
            <person name="Dou D."/>
            <person name="Dickerman A.W."/>
            <person name="Dubchak I.L."/>
            <person name="Garbelotto M."/>
            <person name="Gijzen M."/>
            <person name="Gordon S.G."/>
            <person name="Govers F."/>
            <person name="Grunwald N.J."/>
            <person name="Huang W."/>
            <person name="Ivors K.L."/>
            <person name="Jones R.W."/>
            <person name="Kamoun S."/>
            <person name="Krampis K."/>
            <person name="Lamour K.H."/>
            <person name="Lee M.K."/>
            <person name="McDonald W.H."/>
            <person name="Medina M."/>
            <person name="Meijer H.J."/>
            <person name="Nordberg E.K."/>
            <person name="Maclean D.J."/>
            <person name="Ospina-Giraldo M.D."/>
            <person name="Morris P.F."/>
            <person name="Phuntumart V."/>
            <person name="Putnam N.H."/>
            <person name="Rash S."/>
            <person name="Rose J.K."/>
            <person name="Sakihama Y."/>
            <person name="Salamov A.A."/>
            <person name="Savidor A."/>
            <person name="Scheuring C.F."/>
            <person name="Smith B.M."/>
            <person name="Sobral B.W."/>
            <person name="Terry A."/>
            <person name="Torto-Alalibo T.A."/>
            <person name="Win J."/>
            <person name="Xu Z."/>
            <person name="Zhang H."/>
            <person name="Grigoriev I.V."/>
            <person name="Rokhsar D.S."/>
            <person name="Boore J.L."/>
        </authorList>
    </citation>
    <scope>NUCLEOTIDE SEQUENCE [LARGE SCALE GENOMIC DNA]</scope>
    <source>
        <strain evidence="6">Pr102</strain>
    </source>
</reference>
<evidence type="ECO:0000259" key="4">
    <source>
        <dbReference type="Pfam" id="PF04389"/>
    </source>
</evidence>
<comment type="similarity">
    <text evidence="1">Belongs to the peptidase M28 family. M28B subfamily.</text>
</comment>
<dbReference type="Pfam" id="PF04253">
    <property type="entry name" value="TFR_dimer"/>
    <property type="match status" value="2"/>
</dbReference>
<dbReference type="InterPro" id="IPR036757">
    <property type="entry name" value="TFR-like_dimer_dom_sf"/>
</dbReference>
<dbReference type="InterPro" id="IPR007365">
    <property type="entry name" value="TFR-like_dimer_dom"/>
</dbReference>
<dbReference type="Pfam" id="PF02225">
    <property type="entry name" value="PA"/>
    <property type="match status" value="2"/>
</dbReference>
<evidence type="ECO:0000259" key="2">
    <source>
        <dbReference type="Pfam" id="PF02225"/>
    </source>
</evidence>
<dbReference type="STRING" id="164328.H3H2C1"/>
<keyword evidence="6" id="KW-1185">Reference proteome</keyword>